<feature type="disulfide bond" evidence="10">
    <location>
        <begin position="470"/>
        <end position="479"/>
    </location>
</feature>
<dbReference type="InterPro" id="IPR001881">
    <property type="entry name" value="EGF-like_Ca-bd_dom"/>
</dbReference>
<dbReference type="PROSITE" id="PS01186">
    <property type="entry name" value="EGF_2"/>
    <property type="match status" value="8"/>
</dbReference>
<feature type="disulfide bond" evidence="10">
    <location>
        <begin position="353"/>
        <end position="362"/>
    </location>
</feature>
<feature type="region of interest" description="Disordered" evidence="11">
    <location>
        <begin position="1381"/>
        <end position="1402"/>
    </location>
</feature>
<dbReference type="GO" id="GO:0048666">
    <property type="term" value="P:neuron development"/>
    <property type="evidence" value="ECO:0007669"/>
    <property type="project" value="UniProtKB-ARBA"/>
</dbReference>
<dbReference type="FunFam" id="2.10.25.10:FF:000125">
    <property type="entry name" value="Neurogenic locus notch protein-like"/>
    <property type="match status" value="2"/>
</dbReference>
<feature type="domain" description="EGF-like" evidence="14">
    <location>
        <begin position="1011"/>
        <end position="1047"/>
    </location>
</feature>
<feature type="transmembrane region" description="Helical" evidence="12">
    <location>
        <begin position="1242"/>
        <end position="1263"/>
    </location>
</feature>
<evidence type="ECO:0000259" key="14">
    <source>
        <dbReference type="PROSITE" id="PS50026"/>
    </source>
</evidence>
<dbReference type="FunFam" id="2.10.25.10:FF:000230">
    <property type="entry name" value="Delta-like protein"/>
    <property type="match status" value="1"/>
</dbReference>
<dbReference type="InterPro" id="IPR000152">
    <property type="entry name" value="EGF-type_Asp/Asn_hydroxyl_site"/>
</dbReference>
<dbReference type="PROSITE" id="PS01187">
    <property type="entry name" value="EGF_CA"/>
    <property type="match status" value="4"/>
</dbReference>
<evidence type="ECO:0000256" key="11">
    <source>
        <dbReference type="SAM" id="MobiDB-lite"/>
    </source>
</evidence>
<feature type="domain" description="EGF-like" evidence="14">
    <location>
        <begin position="1049"/>
        <end position="1087"/>
    </location>
</feature>
<evidence type="ECO:0000256" key="5">
    <source>
        <dbReference type="ARBA" id="ARBA00022737"/>
    </source>
</evidence>
<feature type="domain" description="EGF-like" evidence="14">
    <location>
        <begin position="520"/>
        <end position="558"/>
    </location>
</feature>
<feature type="disulfide bond" evidence="10">
    <location>
        <begin position="392"/>
        <end position="401"/>
    </location>
</feature>
<keyword evidence="5" id="KW-0677">Repeat</keyword>
<dbReference type="InterPro" id="IPR018097">
    <property type="entry name" value="EGF_Ca-bd_CS"/>
</dbReference>
<keyword evidence="12" id="KW-0812">Transmembrane</keyword>
<dbReference type="PANTHER" id="PTHR24049">
    <property type="entry name" value="CRUMBS FAMILY MEMBER"/>
    <property type="match status" value="1"/>
</dbReference>
<evidence type="ECO:0000313" key="15">
    <source>
        <dbReference type="Proteomes" id="UP001165740"/>
    </source>
</evidence>
<sequence length="1633" mass="180301">MCQITKFMLLLCILCHVIQAMQSVAYIKVKLLTYRNSRGLLSNGQCCESNCQSMCSHRFIICVGPIGSNWVNGCLYGYGITGVIENKNYITFEDSVKAEDRKFSFGMRSWPGGVFLKINVTNQGHNGAKQQVDYFGKNFYLGPDETKQVILGTKTVLTLEIQVTCQVHFYSHNCSVFCEPQDSDSKGHYICDKRDGSKICRTDWKGPNCSVNVDDCAKVRCRNGGTCQDRKRDFFCNCQSGFTGRLCEADINECLNQSLCQNGKCVNNYGSFICTCYDGFTGRRCESNINDCASSPCQNAGYCIDLVSAYTCRCATGFTGRHCEQDLNECSFRNTCKNGGTCLNLIGSYGCNCPSSFQGYDCSQDVDECQQTSRCKNGGWCSNSMGSYSCHCPKGFNGQDCEQDIDECLLMDKLCENNATCLNTIGSFSCSCSVGYYGRLCSIDINECVRNPCSNGALCENMPGHYKCLCPQGRTGELCQFDIDECTPGICLNGGNCFNVPGSYYCECPGNWEGKNCEMNVNECKSHSKLCENNGTCQDVVEGYRCICLEGFFGTLCEQDRDECALGLCLNNVSCANTFGSFHCSCAPGWTGSRCDEDMNECLEPVCNNEGVCVNSNGSYHCRCPANWMGQRCEMDIDECSMYQNLCQNGGTCVNLQGSYHCKCPPEWSGPMCDVDKVECAKNKDACEPIGNSFSNVSISSKREIACRNFQTGNWCQCFAGWTSFNCNQDFNECIEGLAKNSADGDAALISLREMIDKADLNPSESSQGSIDSYHSRRFVSKTTPEVKPFSPTCLEGASCVNIRGNYSCVCPVNFTGKMCEILVCNVTSESCSHHSNCPSHDKTNSCVCFTVIKNEISQWNLICHSKPCLNKGACEEGRPSKNMVACNCTIDWSTTLWRTCVAKVCKRMCANVSGCLFESNTIGQASNPSFETNSSVDGVVTLGPSHKNSSGSLKESATELCSSEYCLSDNVCFHSIDDTTPRLCRCPIGVSDGRCVSFSSVDQVTASTLSGVICPTVICHNNGSCRRERGAWSCLCSNNWSGKYCEADKSPCRFETCHTHGNCSTDTNMTASVCLCDPGWTGRFCDSRLDRCARRPCQNKGLCSVSEDGYTCKCQGMWSGADCTLIELSIPFYLHCNVSQAGVWKVNKGLEALLKATRLYDKKRLDVSHRLQRGKALDGSSVTAIYPVVKNDGELLNQQELVYALNKVTSKFQHHMYCPLYLDAVDNTDFVEILTADKQNWIPGLLTVCGFLLLGIIGLSIVKCRRMYTSHRDKCRLQKSRVTMSFRNQLYLETSRGHLQEMVENQINIISTGTVPHYATVDEMRESQTESNSMTKFDAEWKSEVGPPELNAVTVPRGRPSGLESDTARHESVFYMTHPKNMSLATSKQRKPAGGQSSMLAGKQDSLATGKQDPLPALPPCTYYNDGLYSSPACHLGKTKTSRVRAQATSQPCDGAQGPLNPEELYVDVVRRRKLGHPRKRTRSLDDKSLYKKHNPRGRKRFSDVDRKYKHLPYIDDPPFHETLLLPQIPGTLLHPQTPGTPLHPQASGTLLHPQTPDTLLHPQTPGTLLHPQTPDTLLHPQTPDTLLHPQTPDTLLHPQTPDTLLHPQTPGTLLHPQTPDTLLQPINVPST</sequence>
<dbReference type="InterPro" id="IPR000742">
    <property type="entry name" value="EGF"/>
</dbReference>
<dbReference type="PROSITE" id="PS00010">
    <property type="entry name" value="ASX_HYDROXYL"/>
    <property type="match status" value="13"/>
</dbReference>
<keyword evidence="7" id="KW-0832">Ubl conjugation</keyword>
<feature type="domain" description="EGF-like" evidence="14">
    <location>
        <begin position="783"/>
        <end position="821"/>
    </location>
</feature>
<dbReference type="PROSITE" id="PS50026">
    <property type="entry name" value="EGF_3"/>
    <property type="match status" value="16"/>
</dbReference>
<evidence type="ECO:0000256" key="8">
    <source>
        <dbReference type="ARBA" id="ARBA00023157"/>
    </source>
</evidence>
<evidence type="ECO:0000256" key="2">
    <source>
        <dbReference type="ARBA" id="ARBA00022473"/>
    </source>
</evidence>
<feature type="domain" description="EGF-like" evidence="14">
    <location>
        <begin position="365"/>
        <end position="402"/>
    </location>
</feature>
<evidence type="ECO:0000256" key="13">
    <source>
        <dbReference type="SAM" id="SignalP"/>
    </source>
</evidence>
<dbReference type="PRINTS" id="PR01983">
    <property type="entry name" value="NOTCH"/>
</dbReference>
<feature type="disulfide bond" evidence="10">
    <location>
        <begin position="1115"/>
        <end position="1124"/>
    </location>
</feature>
<feature type="disulfide bond" evidence="10">
    <location>
        <begin position="314"/>
        <end position="323"/>
    </location>
</feature>
<feature type="domain" description="EGF-like" evidence="14">
    <location>
        <begin position="326"/>
        <end position="363"/>
    </location>
</feature>
<keyword evidence="2" id="KW-0217">Developmental protein</keyword>
<gene>
    <name evidence="16" type="primary">LOC106056511</name>
</gene>
<dbReference type="PANTHER" id="PTHR24049:SF30">
    <property type="match status" value="1"/>
</dbReference>
<feature type="domain" description="EGF-like" evidence="14">
    <location>
        <begin position="598"/>
        <end position="634"/>
    </location>
</feature>
<dbReference type="GO" id="GO:0000902">
    <property type="term" value="P:cell morphogenesis"/>
    <property type="evidence" value="ECO:0007669"/>
    <property type="project" value="UniProtKB-ARBA"/>
</dbReference>
<reference evidence="16" key="1">
    <citation type="submission" date="2025-08" db="UniProtKB">
        <authorList>
            <consortium name="RefSeq"/>
        </authorList>
    </citation>
    <scope>IDENTIFICATION</scope>
</reference>
<dbReference type="Pfam" id="PF01414">
    <property type="entry name" value="DSL"/>
    <property type="match status" value="1"/>
</dbReference>
<feature type="disulfide bond" evidence="10">
    <location>
        <begin position="624"/>
        <end position="633"/>
    </location>
</feature>
<comment type="caution">
    <text evidence="10">Lacks conserved residue(s) required for the propagation of feature annotation.</text>
</comment>
<feature type="disulfide bond" evidence="10">
    <location>
        <begin position="238"/>
        <end position="247"/>
    </location>
</feature>
<dbReference type="GO" id="GO:0042063">
    <property type="term" value="P:gliogenesis"/>
    <property type="evidence" value="ECO:0007669"/>
    <property type="project" value="UniProtKB-ARBA"/>
</dbReference>
<feature type="chain" id="PRO_5040965594" evidence="13">
    <location>
        <begin position="21"/>
        <end position="1633"/>
    </location>
</feature>
<feature type="disulfide bond" evidence="10">
    <location>
        <begin position="508"/>
        <end position="517"/>
    </location>
</feature>
<keyword evidence="9" id="KW-0325">Glycoprotein</keyword>
<dbReference type="Gene3D" id="2.10.25.10">
    <property type="entry name" value="Laminin"/>
    <property type="match status" value="16"/>
</dbReference>
<feature type="domain" description="EGF-like" evidence="14">
    <location>
        <begin position="636"/>
        <end position="674"/>
    </location>
</feature>
<feature type="disulfide bond" evidence="10">
    <location>
        <begin position="548"/>
        <end position="557"/>
    </location>
</feature>
<dbReference type="GO" id="GO:0007154">
    <property type="term" value="P:cell communication"/>
    <property type="evidence" value="ECO:0007669"/>
    <property type="project" value="InterPro"/>
</dbReference>
<keyword evidence="3 10" id="KW-0245">EGF-like domain</keyword>
<keyword evidence="8 10" id="KW-1015">Disulfide bond</keyword>
<feature type="disulfide bond" evidence="10">
    <location>
        <begin position="276"/>
        <end position="285"/>
    </location>
</feature>
<feature type="domain" description="EGF-like" evidence="14">
    <location>
        <begin position="482"/>
        <end position="518"/>
    </location>
</feature>
<keyword evidence="4 13" id="KW-0732">Signal</keyword>
<dbReference type="Proteomes" id="UP001165740">
    <property type="component" value="Chromosome 4"/>
</dbReference>
<evidence type="ECO:0000256" key="6">
    <source>
        <dbReference type="ARBA" id="ARBA00022782"/>
    </source>
</evidence>
<dbReference type="FunFam" id="2.10.25.10:FF:000004">
    <property type="entry name" value="Neurogenic locus notch 1"/>
    <property type="match status" value="1"/>
</dbReference>
<feature type="disulfide bond" evidence="10">
    <location>
        <begin position="1077"/>
        <end position="1086"/>
    </location>
</feature>
<evidence type="ECO:0000256" key="10">
    <source>
        <dbReference type="PROSITE-ProRule" id="PRU00076"/>
    </source>
</evidence>
<dbReference type="FunFam" id="2.10.25.10:FF:000471">
    <property type="entry name" value="Protein lin-12"/>
    <property type="match status" value="1"/>
</dbReference>
<feature type="disulfide bond" evidence="10">
    <location>
        <begin position="586"/>
        <end position="595"/>
    </location>
</feature>
<comment type="similarity">
    <text evidence="1">Belongs to the NOTCH family.</text>
</comment>
<dbReference type="FunFam" id="2.10.25.10:FF:000472">
    <property type="entry name" value="Uncharacterized protein, isoform A"/>
    <property type="match status" value="2"/>
</dbReference>
<evidence type="ECO:0000256" key="12">
    <source>
        <dbReference type="SAM" id="Phobius"/>
    </source>
</evidence>
<proteinExistence type="inferred from homology"/>
<dbReference type="InterPro" id="IPR009030">
    <property type="entry name" value="Growth_fac_rcpt_cys_sf"/>
</dbReference>
<dbReference type="Gene3D" id="2.10.25.140">
    <property type="match status" value="1"/>
</dbReference>
<organism evidence="15 16">
    <name type="scientific">Biomphalaria glabrata</name>
    <name type="common">Bloodfluke planorb</name>
    <name type="synonym">Freshwater snail</name>
    <dbReference type="NCBI Taxonomy" id="6526"/>
    <lineage>
        <taxon>Eukaryota</taxon>
        <taxon>Metazoa</taxon>
        <taxon>Spiralia</taxon>
        <taxon>Lophotrochozoa</taxon>
        <taxon>Mollusca</taxon>
        <taxon>Gastropoda</taxon>
        <taxon>Heterobranchia</taxon>
        <taxon>Euthyneura</taxon>
        <taxon>Panpulmonata</taxon>
        <taxon>Hygrophila</taxon>
        <taxon>Lymnaeoidea</taxon>
        <taxon>Planorbidae</taxon>
        <taxon>Biomphalaria</taxon>
    </lineage>
</organism>
<dbReference type="InterPro" id="IPR001774">
    <property type="entry name" value="DSL"/>
</dbReference>
<keyword evidence="6" id="KW-0221">Differentiation</keyword>
<keyword evidence="12" id="KW-0472">Membrane</keyword>
<feature type="domain" description="EGF-like" evidence="14">
    <location>
        <begin position="560"/>
        <end position="596"/>
    </location>
</feature>
<evidence type="ECO:0000256" key="9">
    <source>
        <dbReference type="ARBA" id="ARBA00023180"/>
    </source>
</evidence>
<dbReference type="OrthoDB" id="283575at2759"/>
<dbReference type="RefSeq" id="XP_055882019.1">
    <property type="nucleotide sequence ID" value="XM_056026044.1"/>
</dbReference>
<keyword evidence="15" id="KW-1185">Reference proteome</keyword>
<feature type="domain" description="EGF-like" evidence="14">
    <location>
        <begin position="404"/>
        <end position="442"/>
    </location>
</feature>
<dbReference type="SMART" id="SM00179">
    <property type="entry name" value="EGF_CA"/>
    <property type="match status" value="15"/>
</dbReference>
<dbReference type="GO" id="GO:0005886">
    <property type="term" value="C:plasma membrane"/>
    <property type="evidence" value="ECO:0007669"/>
    <property type="project" value="UniProtKB-ARBA"/>
</dbReference>
<feature type="signal peptide" evidence="13">
    <location>
        <begin position="1"/>
        <end position="20"/>
    </location>
</feature>
<dbReference type="Pfam" id="PF07645">
    <property type="entry name" value="EGF_CA"/>
    <property type="match status" value="7"/>
</dbReference>
<feature type="disulfide bond" evidence="10">
    <location>
        <begin position="432"/>
        <end position="441"/>
    </location>
</feature>
<dbReference type="SUPFAM" id="SSF57196">
    <property type="entry name" value="EGF/Laminin"/>
    <property type="match status" value="10"/>
</dbReference>
<dbReference type="InterPro" id="IPR049883">
    <property type="entry name" value="NOTCH1_EGF-like"/>
</dbReference>
<feature type="region of interest" description="Disordered" evidence="11">
    <location>
        <begin position="1564"/>
        <end position="1633"/>
    </location>
</feature>
<evidence type="ECO:0000256" key="7">
    <source>
        <dbReference type="ARBA" id="ARBA00022843"/>
    </source>
</evidence>
<protein>
    <submittedName>
        <fullName evidence="16">Neurogenic locus notch homolog protein 2-like isoform X1</fullName>
    </submittedName>
</protein>
<dbReference type="FunFam" id="2.10.25.10:FF:000173">
    <property type="entry name" value="Neurogenic locus notch protein 2"/>
    <property type="match status" value="2"/>
</dbReference>
<feature type="disulfide bond" evidence="10">
    <location>
        <begin position="811"/>
        <end position="820"/>
    </location>
</feature>
<dbReference type="CDD" id="cd00054">
    <property type="entry name" value="EGF_CA"/>
    <property type="match status" value="13"/>
</dbReference>
<dbReference type="GeneID" id="106056511"/>
<dbReference type="PROSITE" id="PS00022">
    <property type="entry name" value="EGF_1"/>
    <property type="match status" value="16"/>
</dbReference>
<feature type="disulfide bond" evidence="10">
    <location>
        <begin position="664"/>
        <end position="673"/>
    </location>
</feature>
<evidence type="ECO:0000256" key="3">
    <source>
        <dbReference type="ARBA" id="ARBA00022536"/>
    </source>
</evidence>
<feature type="domain" description="EGF-like" evidence="14">
    <location>
        <begin position="250"/>
        <end position="286"/>
    </location>
</feature>
<dbReference type="GO" id="GO:0005509">
    <property type="term" value="F:calcium ion binding"/>
    <property type="evidence" value="ECO:0007669"/>
    <property type="project" value="InterPro"/>
</dbReference>
<dbReference type="InterPro" id="IPR051022">
    <property type="entry name" value="Notch_Cell-Fate_Det"/>
</dbReference>
<evidence type="ECO:0000313" key="16">
    <source>
        <dbReference type="RefSeq" id="XP_055882019.1"/>
    </source>
</evidence>
<feature type="domain" description="EGF-like" evidence="14">
    <location>
        <begin position="212"/>
        <end position="248"/>
    </location>
</feature>
<evidence type="ECO:0000256" key="4">
    <source>
        <dbReference type="ARBA" id="ARBA00022729"/>
    </source>
</evidence>
<accession>A0A9W3A4A5</accession>
<dbReference type="PRINTS" id="PR00010">
    <property type="entry name" value="EGFBLOOD"/>
</dbReference>
<feature type="domain" description="EGF-like" evidence="14">
    <location>
        <begin position="1089"/>
        <end position="1125"/>
    </location>
</feature>
<keyword evidence="12" id="KW-1133">Transmembrane helix</keyword>
<name>A0A9W3A4A5_BIOGL</name>
<feature type="domain" description="EGF-like" evidence="14">
    <location>
        <begin position="444"/>
        <end position="480"/>
    </location>
</feature>
<dbReference type="SMART" id="SM00051">
    <property type="entry name" value="DSL"/>
    <property type="match status" value="1"/>
</dbReference>
<feature type="disulfide bond" evidence="10">
    <location>
        <begin position="1037"/>
        <end position="1046"/>
    </location>
</feature>
<dbReference type="SMART" id="SM00181">
    <property type="entry name" value="EGF"/>
    <property type="match status" value="18"/>
</dbReference>
<evidence type="ECO:0000256" key="1">
    <source>
        <dbReference type="ARBA" id="ARBA00005847"/>
    </source>
</evidence>
<feature type="disulfide bond" evidence="10">
    <location>
        <begin position="1058"/>
        <end position="1075"/>
    </location>
</feature>
<dbReference type="SUPFAM" id="SSF57184">
    <property type="entry name" value="Growth factor receptor domain"/>
    <property type="match status" value="2"/>
</dbReference>
<dbReference type="Pfam" id="PF00008">
    <property type="entry name" value="EGF"/>
    <property type="match status" value="7"/>
</dbReference>
<feature type="domain" description="EGF-like" evidence="14">
    <location>
        <begin position="288"/>
        <end position="324"/>
    </location>
</feature>